<name>A0A6L7FZB9_9RHOB</name>
<dbReference type="RefSeq" id="WP_160892075.1">
    <property type="nucleotide sequence ID" value="NZ_WUMU01000003.1"/>
</dbReference>
<dbReference type="Proteomes" id="UP000477911">
    <property type="component" value="Unassembled WGS sequence"/>
</dbReference>
<proteinExistence type="predicted"/>
<dbReference type="EMBL" id="WUMU01000003">
    <property type="protein sequence ID" value="MXN17105.1"/>
    <property type="molecule type" value="Genomic_DNA"/>
</dbReference>
<evidence type="ECO:0000256" key="1">
    <source>
        <dbReference type="SAM" id="MobiDB-lite"/>
    </source>
</evidence>
<organism evidence="2 3">
    <name type="scientific">Pseudooceanicola albus</name>
    <dbReference type="NCBI Taxonomy" id="2692189"/>
    <lineage>
        <taxon>Bacteria</taxon>
        <taxon>Pseudomonadati</taxon>
        <taxon>Pseudomonadota</taxon>
        <taxon>Alphaproteobacteria</taxon>
        <taxon>Rhodobacterales</taxon>
        <taxon>Paracoccaceae</taxon>
        <taxon>Pseudooceanicola</taxon>
    </lineage>
</organism>
<reference evidence="2 3" key="1">
    <citation type="submission" date="2019-12" db="EMBL/GenBank/DDBJ databases">
        <authorList>
            <person name="Li M."/>
        </authorList>
    </citation>
    <scope>NUCLEOTIDE SEQUENCE [LARGE SCALE GENOMIC DNA]</scope>
    <source>
        <strain evidence="2 3">GBMRC 2024</strain>
    </source>
</reference>
<evidence type="ECO:0000313" key="3">
    <source>
        <dbReference type="Proteomes" id="UP000477911"/>
    </source>
</evidence>
<sequence length="135" mass="14439">MTRYEYKVVPAPVKAGRAKGVKGGEARFANALEELMNELAAEGWEYQRAETLPQEERSGLTGSSTTYRNLLVFRRALSGSPAPGPQRAPQLQTAPAPAAPAAAQQGSGAPTLTATRGEERPDPETPRPQGLRAER</sequence>
<dbReference type="AlphaFoldDB" id="A0A6L7FZB9"/>
<feature type="compositionally biased region" description="Low complexity" evidence="1">
    <location>
        <begin position="85"/>
        <end position="105"/>
    </location>
</feature>
<protein>
    <submittedName>
        <fullName evidence="2">DUF4177 domain-containing protein</fullName>
    </submittedName>
</protein>
<keyword evidence="3" id="KW-1185">Reference proteome</keyword>
<evidence type="ECO:0000313" key="2">
    <source>
        <dbReference type="EMBL" id="MXN17105.1"/>
    </source>
</evidence>
<feature type="compositionally biased region" description="Basic and acidic residues" evidence="1">
    <location>
        <begin position="116"/>
        <end position="125"/>
    </location>
</feature>
<accession>A0A6L7FZB9</accession>
<gene>
    <name evidence="2" type="ORF">GR170_04605</name>
</gene>
<comment type="caution">
    <text evidence="2">The sequence shown here is derived from an EMBL/GenBank/DDBJ whole genome shotgun (WGS) entry which is preliminary data.</text>
</comment>
<feature type="region of interest" description="Disordered" evidence="1">
    <location>
        <begin position="76"/>
        <end position="135"/>
    </location>
</feature>